<keyword evidence="7" id="KW-0472">Membrane</keyword>
<dbReference type="GO" id="GO:0055085">
    <property type="term" value="P:transmembrane transport"/>
    <property type="evidence" value="ECO:0007669"/>
    <property type="project" value="UniProtKB-ARBA"/>
</dbReference>
<dbReference type="STRING" id="1000565.METUNv1_02795"/>
<dbReference type="PANTHER" id="PTHR43297:SF2">
    <property type="entry name" value="DIPEPTIDE TRANSPORT ATP-BINDING PROTEIN DPPD"/>
    <property type="match status" value="1"/>
</dbReference>
<evidence type="ECO:0000256" key="6">
    <source>
        <dbReference type="ARBA" id="ARBA00022840"/>
    </source>
</evidence>
<dbReference type="NCBIfam" id="NF008453">
    <property type="entry name" value="PRK11308.1"/>
    <property type="match status" value="2"/>
</dbReference>
<dbReference type="InterPro" id="IPR003439">
    <property type="entry name" value="ABC_transporter-like_ATP-bd"/>
</dbReference>
<keyword evidence="6 9" id="KW-0067">ATP-binding</keyword>
<dbReference type="EMBL" id="AFHG01000052">
    <property type="protein sequence ID" value="EGK71401.1"/>
    <property type="molecule type" value="Genomic_DNA"/>
</dbReference>
<dbReference type="CDD" id="cd03257">
    <property type="entry name" value="ABC_NikE_OppD_transporters"/>
    <property type="match status" value="2"/>
</dbReference>
<evidence type="ECO:0000256" key="7">
    <source>
        <dbReference type="ARBA" id="ARBA00023136"/>
    </source>
</evidence>
<evidence type="ECO:0000256" key="2">
    <source>
        <dbReference type="ARBA" id="ARBA00005417"/>
    </source>
</evidence>
<sequence length="687" mass="73430">MAGAPHAEEGYRMNAPLLEVRGLTAELDTPAGIARAVDALDLDLQAGETLALLGESGCGKSMTAAALMRLLPDVGYLAAGSVRLSGRELTGLTEAQMREARGRDMAMIFQEPGTSLNPVLTVMQQIGEVLAVHRGLRGAPARARARELLEAVGIPDAARRLDEYPFQFSGGMKQRVMIAMALAGEPKLLIADEPTTALDVTIQAQVLDVLAALQRDREMSMLLITHDLGVVARMAHQVGVMYAGQLIERAPRAAFFAHPAHPYSQLLFAALPDTARRGGVATELATIPGSVPPLTTDFRGCRFADRCPRAWARCREELPAWHDAGEAHRVRCHLHDPAEAARLVQLDGMDRRGAPAATAEAGAPLLTVRDLKVHFPIRRGILQRTVGHVRAVDGISLDIRAGRTLALVGESGCGKTTAGKALLKLIDATAGSITLDGVDLARARGDQLRALRAQVQMVFQDPYGSLNPRMRVGEIIAEGMKTLGRPGDVAALLSQVGLRPDMADRYPHEFSGGQRQRIAIARALAVQPRLIVCDEPTSALDVSVQAQILNLLGRLQRELGLAYLFITHNIAVVEHLAHDVAVMYLGKIVESGPVEQVLRAPRHPYTRALLSAVPRIDGVMQAQKLAGDLPSPANPPSGCAFHPRCPKAGARCRSETPLLEPAGNGVGHAGAGHTGAAHTVACWFPED</sequence>
<dbReference type="InterPro" id="IPR027417">
    <property type="entry name" value="P-loop_NTPase"/>
</dbReference>
<organism evidence="9 10">
    <name type="scientific">Methyloversatilis universalis (strain ATCC BAA-1314 / DSM 25237 / JCM 13912 / CCUG 52030 / FAM5)</name>
    <dbReference type="NCBI Taxonomy" id="1000565"/>
    <lineage>
        <taxon>Bacteria</taxon>
        <taxon>Pseudomonadati</taxon>
        <taxon>Pseudomonadota</taxon>
        <taxon>Betaproteobacteria</taxon>
        <taxon>Nitrosomonadales</taxon>
        <taxon>Sterolibacteriaceae</taxon>
        <taxon>Methyloversatilis</taxon>
    </lineage>
</organism>
<dbReference type="GO" id="GO:0016887">
    <property type="term" value="F:ATP hydrolysis activity"/>
    <property type="evidence" value="ECO:0007669"/>
    <property type="project" value="InterPro"/>
</dbReference>
<dbReference type="SUPFAM" id="SSF52540">
    <property type="entry name" value="P-loop containing nucleoside triphosphate hydrolases"/>
    <property type="match status" value="2"/>
</dbReference>
<evidence type="ECO:0000259" key="8">
    <source>
        <dbReference type="PROSITE" id="PS50893"/>
    </source>
</evidence>
<dbReference type="InterPro" id="IPR013563">
    <property type="entry name" value="Oligopep_ABC_C"/>
</dbReference>
<protein>
    <submittedName>
        <fullName evidence="9">Glutathione import ATP-binding protein gsiA</fullName>
    </submittedName>
</protein>
<dbReference type="Pfam" id="PF08352">
    <property type="entry name" value="oligo_HPY"/>
    <property type="match status" value="2"/>
</dbReference>
<evidence type="ECO:0000256" key="3">
    <source>
        <dbReference type="ARBA" id="ARBA00022448"/>
    </source>
</evidence>
<gene>
    <name evidence="9" type="ORF">METUNv1_02795</name>
</gene>
<dbReference type="RefSeq" id="WP_008062760.1">
    <property type="nucleotide sequence ID" value="NZ_AFHG01000052.1"/>
</dbReference>
<evidence type="ECO:0000256" key="5">
    <source>
        <dbReference type="ARBA" id="ARBA00022741"/>
    </source>
</evidence>
<dbReference type="SMART" id="SM00382">
    <property type="entry name" value="AAA"/>
    <property type="match status" value="2"/>
</dbReference>
<feature type="domain" description="ABC transporter" evidence="8">
    <location>
        <begin position="18"/>
        <end position="268"/>
    </location>
</feature>
<dbReference type="PROSITE" id="PS50893">
    <property type="entry name" value="ABC_TRANSPORTER_2"/>
    <property type="match status" value="2"/>
</dbReference>
<dbReference type="Proteomes" id="UP000005019">
    <property type="component" value="Unassembled WGS sequence"/>
</dbReference>
<reference evidence="9 10" key="1">
    <citation type="journal article" date="2011" name="J. Bacteriol.">
        <title>Genome sequence of Methyloversatilis universalis FAM5T, a methylotrophic representative of the order Rhodocyclales.</title>
        <authorList>
            <person name="Kittichotirat W."/>
            <person name="Good N.M."/>
            <person name="Hall R."/>
            <person name="Bringel F."/>
            <person name="Lajus A."/>
            <person name="Medigue C."/>
            <person name="Smalley N.E."/>
            <person name="Beck D."/>
            <person name="Bumgarner R."/>
            <person name="Vuilleumier S."/>
            <person name="Kalyuzhnaya M.G."/>
        </authorList>
    </citation>
    <scope>NUCLEOTIDE SEQUENCE [LARGE SCALE GENOMIC DNA]</scope>
    <source>
        <strain evidence="10">ATCC BAA-1314 / JCM 13912 / FAM5</strain>
    </source>
</reference>
<dbReference type="Gene3D" id="3.40.50.300">
    <property type="entry name" value="P-loop containing nucleotide triphosphate hydrolases"/>
    <property type="match status" value="2"/>
</dbReference>
<dbReference type="GO" id="GO:0005524">
    <property type="term" value="F:ATP binding"/>
    <property type="evidence" value="ECO:0007669"/>
    <property type="project" value="UniProtKB-KW"/>
</dbReference>
<keyword evidence="5" id="KW-0547">Nucleotide-binding</keyword>
<dbReference type="PROSITE" id="PS00211">
    <property type="entry name" value="ABC_TRANSPORTER_1"/>
    <property type="match status" value="2"/>
</dbReference>
<comment type="subcellular location">
    <subcellularLocation>
        <location evidence="1">Cell inner membrane</location>
        <topology evidence="1">Peripheral membrane protein</topology>
    </subcellularLocation>
</comment>
<dbReference type="Pfam" id="PF00005">
    <property type="entry name" value="ABC_tran"/>
    <property type="match status" value="2"/>
</dbReference>
<keyword evidence="10" id="KW-1185">Reference proteome</keyword>
<dbReference type="AlphaFoldDB" id="F5RES4"/>
<evidence type="ECO:0000256" key="4">
    <source>
        <dbReference type="ARBA" id="ARBA00022475"/>
    </source>
</evidence>
<accession>F5RES4</accession>
<keyword evidence="4" id="KW-1003">Cell membrane</keyword>
<evidence type="ECO:0000313" key="10">
    <source>
        <dbReference type="Proteomes" id="UP000005019"/>
    </source>
</evidence>
<dbReference type="InterPro" id="IPR003593">
    <property type="entry name" value="AAA+_ATPase"/>
</dbReference>
<dbReference type="GO" id="GO:0015833">
    <property type="term" value="P:peptide transport"/>
    <property type="evidence" value="ECO:0007669"/>
    <property type="project" value="InterPro"/>
</dbReference>
<evidence type="ECO:0000256" key="1">
    <source>
        <dbReference type="ARBA" id="ARBA00004417"/>
    </source>
</evidence>
<dbReference type="PANTHER" id="PTHR43297">
    <property type="entry name" value="OLIGOPEPTIDE TRANSPORT ATP-BINDING PROTEIN APPD"/>
    <property type="match status" value="1"/>
</dbReference>
<name>F5RES4_METUF</name>
<keyword evidence="3" id="KW-0813">Transport</keyword>
<comment type="similarity">
    <text evidence="2">Belongs to the ABC transporter superfamily.</text>
</comment>
<dbReference type="NCBIfam" id="NF007739">
    <property type="entry name" value="PRK10419.1"/>
    <property type="match status" value="2"/>
</dbReference>
<dbReference type="InterPro" id="IPR017871">
    <property type="entry name" value="ABC_transporter-like_CS"/>
</dbReference>
<dbReference type="NCBIfam" id="TIGR01727">
    <property type="entry name" value="oligo_HPY"/>
    <property type="match status" value="2"/>
</dbReference>
<dbReference type="FunFam" id="3.40.50.300:FF:000016">
    <property type="entry name" value="Oligopeptide ABC transporter ATP-binding component"/>
    <property type="match status" value="2"/>
</dbReference>
<dbReference type="GO" id="GO:0005886">
    <property type="term" value="C:plasma membrane"/>
    <property type="evidence" value="ECO:0007669"/>
    <property type="project" value="UniProtKB-SubCell"/>
</dbReference>
<dbReference type="InterPro" id="IPR050388">
    <property type="entry name" value="ABC_Ni/Peptide_Import"/>
</dbReference>
<dbReference type="eggNOG" id="COG4172">
    <property type="taxonomic scope" value="Bacteria"/>
</dbReference>
<proteinExistence type="inferred from homology"/>
<comment type="caution">
    <text evidence="9">The sequence shown here is derived from an EMBL/GenBank/DDBJ whole genome shotgun (WGS) entry which is preliminary data.</text>
</comment>
<evidence type="ECO:0000313" key="9">
    <source>
        <dbReference type="EMBL" id="EGK71401.1"/>
    </source>
</evidence>
<feature type="domain" description="ABC transporter" evidence="8">
    <location>
        <begin position="377"/>
        <end position="610"/>
    </location>
</feature>